<dbReference type="InterPro" id="IPR011994">
    <property type="entry name" value="Cytidylate_kinase_dom"/>
</dbReference>
<name>A0ABW2V2Q7_9BACL</name>
<feature type="binding site" evidence="8">
    <location>
        <begin position="10"/>
        <end position="18"/>
    </location>
    <ligand>
        <name>ATP</name>
        <dbReference type="ChEBI" id="CHEBI:30616"/>
    </ligand>
</feature>
<dbReference type="HAMAP" id="MF_00238">
    <property type="entry name" value="Cytidyl_kinase_type1"/>
    <property type="match status" value="1"/>
</dbReference>
<dbReference type="NCBIfam" id="TIGR00017">
    <property type="entry name" value="cmk"/>
    <property type="match status" value="1"/>
</dbReference>
<sequence>MKPFNIAIDGPAGAGKSTVARRVAEALGFVYVDTGAMYRAVTWNCLERGCDPDEDENVAKLARQCDIRLRPGENGQEVWVNGRNVTEEIRSAEVTSNVSRIAQNREVRELLADMQRRMAAEGGVVMDGRDIGTTVLPDAPVKVFLTASPRARAERRFLELKDKRPSLTVEELEKEIAERDRMDSEREVSPLVQAPDAVRIDSTNLKLEEVIGKILELCRTKVAGEA</sequence>
<gene>
    <name evidence="8 10" type="primary">cmk</name>
    <name evidence="10" type="ORF">ACFQWB_10925</name>
</gene>
<evidence type="ECO:0000256" key="1">
    <source>
        <dbReference type="ARBA" id="ARBA00009427"/>
    </source>
</evidence>
<dbReference type="EC" id="2.7.4.25" evidence="8"/>
<keyword evidence="2 8" id="KW-0808">Transferase</keyword>
<dbReference type="CDD" id="cd02020">
    <property type="entry name" value="CMPK"/>
    <property type="match status" value="1"/>
</dbReference>
<dbReference type="Proteomes" id="UP001596528">
    <property type="component" value="Unassembled WGS sequence"/>
</dbReference>
<evidence type="ECO:0000256" key="2">
    <source>
        <dbReference type="ARBA" id="ARBA00022679"/>
    </source>
</evidence>
<dbReference type="InterPro" id="IPR027417">
    <property type="entry name" value="P-loop_NTPase"/>
</dbReference>
<dbReference type="InterPro" id="IPR003136">
    <property type="entry name" value="Cytidylate_kin"/>
</dbReference>
<comment type="caution">
    <text evidence="10">The sequence shown here is derived from an EMBL/GenBank/DDBJ whole genome shotgun (WGS) entry which is preliminary data.</text>
</comment>
<evidence type="ECO:0000256" key="8">
    <source>
        <dbReference type="HAMAP-Rule" id="MF_00238"/>
    </source>
</evidence>
<dbReference type="RefSeq" id="WP_138787960.1">
    <property type="nucleotide sequence ID" value="NZ_JBHTGQ010000023.1"/>
</dbReference>
<accession>A0ABW2V2Q7</accession>
<keyword evidence="3 8" id="KW-0547">Nucleotide-binding</keyword>
<evidence type="ECO:0000256" key="6">
    <source>
        <dbReference type="ARBA" id="ARBA00047615"/>
    </source>
</evidence>
<evidence type="ECO:0000256" key="3">
    <source>
        <dbReference type="ARBA" id="ARBA00022741"/>
    </source>
</evidence>
<dbReference type="SUPFAM" id="SSF52540">
    <property type="entry name" value="P-loop containing nucleoside triphosphate hydrolases"/>
    <property type="match status" value="1"/>
</dbReference>
<comment type="similarity">
    <text evidence="1 8">Belongs to the cytidylate kinase family. Type 1 subfamily.</text>
</comment>
<dbReference type="PANTHER" id="PTHR21299:SF2">
    <property type="entry name" value="CYTIDYLATE KINASE"/>
    <property type="match status" value="1"/>
</dbReference>
<dbReference type="GO" id="GO:0016301">
    <property type="term" value="F:kinase activity"/>
    <property type="evidence" value="ECO:0007669"/>
    <property type="project" value="UniProtKB-KW"/>
</dbReference>
<feature type="domain" description="Cytidylate kinase" evidence="9">
    <location>
        <begin position="6"/>
        <end position="219"/>
    </location>
</feature>
<evidence type="ECO:0000256" key="5">
    <source>
        <dbReference type="ARBA" id="ARBA00022840"/>
    </source>
</evidence>
<evidence type="ECO:0000313" key="11">
    <source>
        <dbReference type="Proteomes" id="UP001596528"/>
    </source>
</evidence>
<evidence type="ECO:0000256" key="7">
    <source>
        <dbReference type="ARBA" id="ARBA00048478"/>
    </source>
</evidence>
<proteinExistence type="inferred from homology"/>
<dbReference type="Pfam" id="PF02224">
    <property type="entry name" value="Cytidylate_kin"/>
    <property type="match status" value="1"/>
</dbReference>
<comment type="catalytic activity">
    <reaction evidence="7 8">
        <text>CMP + ATP = CDP + ADP</text>
        <dbReference type="Rhea" id="RHEA:11600"/>
        <dbReference type="ChEBI" id="CHEBI:30616"/>
        <dbReference type="ChEBI" id="CHEBI:58069"/>
        <dbReference type="ChEBI" id="CHEBI:60377"/>
        <dbReference type="ChEBI" id="CHEBI:456216"/>
        <dbReference type="EC" id="2.7.4.25"/>
    </reaction>
</comment>
<dbReference type="PANTHER" id="PTHR21299">
    <property type="entry name" value="CYTIDYLATE KINASE/PANTOATE-BETA-ALANINE LIGASE"/>
    <property type="match status" value="1"/>
</dbReference>
<evidence type="ECO:0000259" key="9">
    <source>
        <dbReference type="Pfam" id="PF02224"/>
    </source>
</evidence>
<dbReference type="Gene3D" id="3.40.50.300">
    <property type="entry name" value="P-loop containing nucleotide triphosphate hydrolases"/>
    <property type="match status" value="1"/>
</dbReference>
<evidence type="ECO:0000313" key="10">
    <source>
        <dbReference type="EMBL" id="MFC7750436.1"/>
    </source>
</evidence>
<dbReference type="EMBL" id="JBHTGQ010000023">
    <property type="protein sequence ID" value="MFC7750436.1"/>
    <property type="molecule type" value="Genomic_DNA"/>
</dbReference>
<keyword evidence="4 8" id="KW-0418">Kinase</keyword>
<comment type="catalytic activity">
    <reaction evidence="6 8">
        <text>dCMP + ATP = dCDP + ADP</text>
        <dbReference type="Rhea" id="RHEA:25094"/>
        <dbReference type="ChEBI" id="CHEBI:30616"/>
        <dbReference type="ChEBI" id="CHEBI:57566"/>
        <dbReference type="ChEBI" id="CHEBI:58593"/>
        <dbReference type="ChEBI" id="CHEBI:456216"/>
        <dbReference type="EC" id="2.7.4.25"/>
    </reaction>
</comment>
<protein>
    <recommendedName>
        <fullName evidence="8">Cytidylate kinase</fullName>
        <shortName evidence="8">CK</shortName>
        <ecNumber evidence="8">2.7.4.25</ecNumber>
    </recommendedName>
    <alternativeName>
        <fullName evidence="8">Cytidine monophosphate kinase</fullName>
        <shortName evidence="8">CMP kinase</shortName>
    </alternativeName>
</protein>
<organism evidence="10 11">
    <name type="scientific">Paenibacillus thermoaerophilus</name>
    <dbReference type="NCBI Taxonomy" id="1215385"/>
    <lineage>
        <taxon>Bacteria</taxon>
        <taxon>Bacillati</taxon>
        <taxon>Bacillota</taxon>
        <taxon>Bacilli</taxon>
        <taxon>Bacillales</taxon>
        <taxon>Paenibacillaceae</taxon>
        <taxon>Paenibacillus</taxon>
    </lineage>
</organism>
<comment type="subcellular location">
    <subcellularLocation>
        <location evidence="8">Cytoplasm</location>
    </subcellularLocation>
</comment>
<keyword evidence="8" id="KW-0963">Cytoplasm</keyword>
<evidence type="ECO:0000256" key="4">
    <source>
        <dbReference type="ARBA" id="ARBA00022777"/>
    </source>
</evidence>
<keyword evidence="5 8" id="KW-0067">ATP-binding</keyword>
<reference evidence="11" key="1">
    <citation type="journal article" date="2019" name="Int. J. Syst. Evol. Microbiol.">
        <title>The Global Catalogue of Microorganisms (GCM) 10K type strain sequencing project: providing services to taxonomists for standard genome sequencing and annotation.</title>
        <authorList>
            <consortium name="The Broad Institute Genomics Platform"/>
            <consortium name="The Broad Institute Genome Sequencing Center for Infectious Disease"/>
            <person name="Wu L."/>
            <person name="Ma J."/>
        </authorList>
    </citation>
    <scope>NUCLEOTIDE SEQUENCE [LARGE SCALE GENOMIC DNA]</scope>
    <source>
        <strain evidence="11">JCM 18657</strain>
    </source>
</reference>
<keyword evidence="11" id="KW-1185">Reference proteome</keyword>